<dbReference type="PRINTS" id="PR00069">
    <property type="entry name" value="ALDKETRDTASE"/>
</dbReference>
<protein>
    <submittedName>
        <fullName evidence="3">Related to Pseudomonas L-fucose dehydrogenase</fullName>
    </submittedName>
</protein>
<dbReference type="EMBL" id="ONZQ02000013">
    <property type="protein sequence ID" value="SPO05548.1"/>
    <property type="molecule type" value="Genomic_DNA"/>
</dbReference>
<dbReference type="PANTHER" id="PTHR42686:SF1">
    <property type="entry name" value="GH17980P-RELATED"/>
    <property type="match status" value="1"/>
</dbReference>
<dbReference type="GO" id="GO:0005829">
    <property type="term" value="C:cytosol"/>
    <property type="evidence" value="ECO:0007669"/>
    <property type="project" value="TreeGrafter"/>
</dbReference>
<keyword evidence="1" id="KW-0560">Oxidoreductase</keyword>
<evidence type="ECO:0000313" key="3">
    <source>
        <dbReference type="EMBL" id="SPO05548.1"/>
    </source>
</evidence>
<evidence type="ECO:0000256" key="1">
    <source>
        <dbReference type="ARBA" id="ARBA00023002"/>
    </source>
</evidence>
<dbReference type="AlphaFoldDB" id="A0AAE8SYA8"/>
<reference evidence="3" key="1">
    <citation type="submission" date="2018-03" db="EMBL/GenBank/DDBJ databases">
        <authorList>
            <person name="Guldener U."/>
        </authorList>
    </citation>
    <scope>NUCLEOTIDE SEQUENCE</scope>
</reference>
<dbReference type="PANTHER" id="PTHR42686">
    <property type="entry name" value="GH17980P-RELATED"/>
    <property type="match status" value="1"/>
</dbReference>
<feature type="domain" description="NADP-dependent oxidoreductase" evidence="2">
    <location>
        <begin position="26"/>
        <end position="322"/>
    </location>
</feature>
<accession>A0AAE8SYA8</accession>
<dbReference type="InterPro" id="IPR036812">
    <property type="entry name" value="NAD(P)_OxRdtase_dom_sf"/>
</dbReference>
<dbReference type="GO" id="GO:0070485">
    <property type="term" value="P:dehydro-D-arabinono-1,4-lactone biosynthetic process"/>
    <property type="evidence" value="ECO:0007669"/>
    <property type="project" value="TreeGrafter"/>
</dbReference>
<dbReference type="Proteomes" id="UP001187682">
    <property type="component" value="Unassembled WGS sequence"/>
</dbReference>
<dbReference type="InterPro" id="IPR020471">
    <property type="entry name" value="AKR"/>
</dbReference>
<proteinExistence type="predicted"/>
<comment type="caution">
    <text evidence="3">The sequence shown here is derived from an EMBL/GenBank/DDBJ whole genome shotgun (WGS) entry which is preliminary data.</text>
</comment>
<dbReference type="Gene3D" id="3.20.20.100">
    <property type="entry name" value="NADP-dependent oxidoreductase domain"/>
    <property type="match status" value="1"/>
</dbReference>
<keyword evidence="4" id="KW-1185">Reference proteome</keyword>
<dbReference type="SUPFAM" id="SSF51430">
    <property type="entry name" value="NAD(P)-linked oxidoreductase"/>
    <property type="match status" value="1"/>
</dbReference>
<dbReference type="Pfam" id="PF00248">
    <property type="entry name" value="Aldo_ket_red"/>
    <property type="match status" value="1"/>
</dbReference>
<evidence type="ECO:0000259" key="2">
    <source>
        <dbReference type="Pfam" id="PF00248"/>
    </source>
</evidence>
<organism evidence="3 4">
    <name type="scientific">Cephalotrichum gorgonifer</name>
    <dbReference type="NCBI Taxonomy" id="2041049"/>
    <lineage>
        <taxon>Eukaryota</taxon>
        <taxon>Fungi</taxon>
        <taxon>Dikarya</taxon>
        <taxon>Ascomycota</taxon>
        <taxon>Pezizomycotina</taxon>
        <taxon>Sordariomycetes</taxon>
        <taxon>Hypocreomycetidae</taxon>
        <taxon>Microascales</taxon>
        <taxon>Microascaceae</taxon>
        <taxon>Cephalotrichum</taxon>
    </lineage>
</organism>
<gene>
    <name evidence="3" type="ORF">DNG_08235</name>
</gene>
<dbReference type="InterPro" id="IPR023210">
    <property type="entry name" value="NADP_OxRdtase_dom"/>
</dbReference>
<dbReference type="GO" id="GO:0045290">
    <property type="term" value="F:D-arabinose 1-dehydrogenase [NAD(P)+] activity"/>
    <property type="evidence" value="ECO:0007669"/>
    <property type="project" value="TreeGrafter"/>
</dbReference>
<name>A0AAE8SYA8_9PEZI</name>
<sequence length="376" mass="39783">MPSPAPAPAAPPPAAVPIPLSSVIPPLILGTATFNTQYVASPEHMPYTPIISRALSLGIRAFDTSPYYGPSESLLGAALTSLSPPRDSYFLITKAGRRGPSDFDYSPAGIRSSVERSLARLGTDRLDLVYCHDVEFVSPADVLAAVSELRRLRSEGKVRYVGISGYPLPTLTSLSLSVLEATGEPLDAVLSYSHFTLQNTSLSSPAVLSAFAAARVNVLLNASILGMGLLTSRGIDAAPMAAWHPAPPALRSRCTELKTIAEAEGMGLEEVAIRWSLAGWATAAAAFGSASGGRNARTGVSVTGVSSVAELEETWRVWSEVVSELEGGTPGAASKTDLVRRLAEERIWPALGEWKDYTWESPGPDYVPTGPSRPRL</sequence>
<evidence type="ECO:0000313" key="4">
    <source>
        <dbReference type="Proteomes" id="UP001187682"/>
    </source>
</evidence>